<evidence type="ECO:0000313" key="1">
    <source>
        <dbReference type="EMBL" id="KND90593.1"/>
    </source>
</evidence>
<accession>A0A0L0N8Y8</accession>
<evidence type="ECO:0000313" key="2">
    <source>
        <dbReference type="Proteomes" id="UP000036947"/>
    </source>
</evidence>
<feature type="non-terminal residue" evidence="1">
    <location>
        <position position="1"/>
    </location>
</feature>
<organism evidence="1 2">
    <name type="scientific">Tolypocladium ophioglossoides (strain CBS 100239)</name>
    <name type="common">Snaketongue truffleclub</name>
    <name type="synonym">Elaphocordyceps ophioglossoides</name>
    <dbReference type="NCBI Taxonomy" id="1163406"/>
    <lineage>
        <taxon>Eukaryota</taxon>
        <taxon>Fungi</taxon>
        <taxon>Dikarya</taxon>
        <taxon>Ascomycota</taxon>
        <taxon>Pezizomycotina</taxon>
        <taxon>Sordariomycetes</taxon>
        <taxon>Hypocreomycetidae</taxon>
        <taxon>Hypocreales</taxon>
        <taxon>Ophiocordycipitaceae</taxon>
        <taxon>Tolypocladium</taxon>
    </lineage>
</organism>
<feature type="non-terminal residue" evidence="1">
    <location>
        <position position="109"/>
    </location>
</feature>
<gene>
    <name evidence="1" type="ORF">TOPH_04867</name>
</gene>
<protein>
    <submittedName>
        <fullName evidence="1">Uncharacterized protein</fullName>
    </submittedName>
</protein>
<name>A0A0L0N8Y8_TOLOC</name>
<dbReference type="EMBL" id="LFRF01000012">
    <property type="protein sequence ID" value="KND90593.1"/>
    <property type="molecule type" value="Genomic_DNA"/>
</dbReference>
<sequence length="109" mass="12355">WPYLYSNLGATQAQFQLHCEYERELDQALDELAVLEGQGVEASKEMRALQSLVGGTSAQQLYERADSCAAYMEQLVAETRSNERLAELLLALKKLQYPDVENTRLKDLD</sequence>
<dbReference type="AlphaFoldDB" id="A0A0L0N8Y8"/>
<dbReference type="Proteomes" id="UP000036947">
    <property type="component" value="Unassembled WGS sequence"/>
</dbReference>
<comment type="caution">
    <text evidence="1">The sequence shown here is derived from an EMBL/GenBank/DDBJ whole genome shotgun (WGS) entry which is preliminary data.</text>
</comment>
<proteinExistence type="predicted"/>
<keyword evidence="2" id="KW-1185">Reference proteome</keyword>
<reference evidence="1 2" key="1">
    <citation type="journal article" date="2015" name="BMC Genomics">
        <title>The genome of the truffle-parasite Tolypocladium ophioglossoides and the evolution of antifungal peptaibiotics.</title>
        <authorList>
            <person name="Quandt C.A."/>
            <person name="Bushley K.E."/>
            <person name="Spatafora J.W."/>
        </authorList>
    </citation>
    <scope>NUCLEOTIDE SEQUENCE [LARGE SCALE GENOMIC DNA]</scope>
    <source>
        <strain evidence="1 2">CBS 100239</strain>
    </source>
</reference>